<evidence type="ECO:0008006" key="4">
    <source>
        <dbReference type="Google" id="ProtNLM"/>
    </source>
</evidence>
<dbReference type="RefSeq" id="WP_015191332.1">
    <property type="nucleotide sequence ID" value="NC_019748.1"/>
</dbReference>
<evidence type="ECO:0000313" key="3">
    <source>
        <dbReference type="Proteomes" id="UP000010473"/>
    </source>
</evidence>
<name>K9XNK3_STAC7</name>
<feature type="signal peptide" evidence="1">
    <location>
        <begin position="1"/>
        <end position="22"/>
    </location>
</feature>
<gene>
    <name evidence="2" type="ordered locus">Sta7437_0033</name>
</gene>
<keyword evidence="3" id="KW-1185">Reference proteome</keyword>
<evidence type="ECO:0000256" key="1">
    <source>
        <dbReference type="SAM" id="SignalP"/>
    </source>
</evidence>
<dbReference type="OrthoDB" id="585542at2"/>
<proteinExistence type="predicted"/>
<dbReference type="HOGENOM" id="CLU_2119609_0_0_3"/>
<dbReference type="EMBL" id="CP003653">
    <property type="protein sequence ID" value="AFZ33659.1"/>
    <property type="molecule type" value="Genomic_DNA"/>
</dbReference>
<dbReference type="Proteomes" id="UP000010473">
    <property type="component" value="Chromosome"/>
</dbReference>
<reference evidence="3" key="1">
    <citation type="journal article" date="2013" name="Proc. Natl. Acad. Sci. U.S.A.">
        <title>Improving the coverage of the cyanobacterial phylum using diversity-driven genome sequencing.</title>
        <authorList>
            <person name="Shih P.M."/>
            <person name="Wu D."/>
            <person name="Latifi A."/>
            <person name="Axen S.D."/>
            <person name="Fewer D.P."/>
            <person name="Talla E."/>
            <person name="Calteau A."/>
            <person name="Cai F."/>
            <person name="Tandeau de Marsac N."/>
            <person name="Rippka R."/>
            <person name="Herdman M."/>
            <person name="Sivonen K."/>
            <person name="Coursin T."/>
            <person name="Laurent T."/>
            <person name="Goodwin L."/>
            <person name="Nolan M."/>
            <person name="Davenport K.W."/>
            <person name="Han C.S."/>
            <person name="Rubin E.M."/>
            <person name="Eisen J.A."/>
            <person name="Woyke T."/>
            <person name="Gugger M."/>
            <person name="Kerfeld C.A."/>
        </authorList>
    </citation>
    <scope>NUCLEOTIDE SEQUENCE [LARGE SCALE GENOMIC DNA]</scope>
    <source>
        <strain evidence="3">ATCC 29371 / PCC 7437</strain>
    </source>
</reference>
<sequence>MKKSALIISTLALALSPVAVFAQQVQTNVQAGSNTAVSVGAGNVTNQNVVNNANQTQFSLDGYGLEPQIQHNVQAGQNQSFTSGIGNVTNQGVFNNANQTQVDLDGYGIPAYPY</sequence>
<protein>
    <recommendedName>
        <fullName evidence="4">Curlin associated repeat-containing protein</fullName>
    </recommendedName>
</protein>
<organism evidence="2 3">
    <name type="scientific">Stanieria cyanosphaera (strain ATCC 29371 / PCC 7437)</name>
    <dbReference type="NCBI Taxonomy" id="111780"/>
    <lineage>
        <taxon>Bacteria</taxon>
        <taxon>Bacillati</taxon>
        <taxon>Cyanobacteriota</taxon>
        <taxon>Cyanophyceae</taxon>
        <taxon>Pleurocapsales</taxon>
        <taxon>Dermocarpellaceae</taxon>
        <taxon>Stanieria</taxon>
    </lineage>
</organism>
<evidence type="ECO:0000313" key="2">
    <source>
        <dbReference type="EMBL" id="AFZ33659.1"/>
    </source>
</evidence>
<feature type="chain" id="PRO_5003938062" description="Curlin associated repeat-containing protein" evidence="1">
    <location>
        <begin position="23"/>
        <end position="114"/>
    </location>
</feature>
<dbReference type="STRING" id="111780.Sta7437_0033"/>
<dbReference type="KEGG" id="scs:Sta7437_0033"/>
<dbReference type="AlphaFoldDB" id="K9XNK3"/>
<keyword evidence="1" id="KW-0732">Signal</keyword>
<accession>K9XNK3</accession>